<feature type="compositionally biased region" description="Basic and acidic residues" evidence="1">
    <location>
        <begin position="493"/>
        <end position="502"/>
    </location>
</feature>
<evidence type="ECO:0000313" key="4">
    <source>
        <dbReference type="Proteomes" id="UP001529510"/>
    </source>
</evidence>
<feature type="region of interest" description="Disordered" evidence="1">
    <location>
        <begin position="1"/>
        <end position="71"/>
    </location>
</feature>
<dbReference type="CDD" id="cd01644">
    <property type="entry name" value="RT_pepA17"/>
    <property type="match status" value="1"/>
</dbReference>
<dbReference type="InterPro" id="IPR043128">
    <property type="entry name" value="Rev_trsase/Diguanyl_cyclase"/>
</dbReference>
<organism evidence="3 4">
    <name type="scientific">Cirrhinus mrigala</name>
    <name type="common">Mrigala</name>
    <dbReference type="NCBI Taxonomy" id="683832"/>
    <lineage>
        <taxon>Eukaryota</taxon>
        <taxon>Metazoa</taxon>
        <taxon>Chordata</taxon>
        <taxon>Craniata</taxon>
        <taxon>Vertebrata</taxon>
        <taxon>Euteleostomi</taxon>
        <taxon>Actinopterygii</taxon>
        <taxon>Neopterygii</taxon>
        <taxon>Teleostei</taxon>
        <taxon>Ostariophysi</taxon>
        <taxon>Cypriniformes</taxon>
        <taxon>Cyprinidae</taxon>
        <taxon>Labeoninae</taxon>
        <taxon>Labeonini</taxon>
        <taxon>Cirrhinus</taxon>
    </lineage>
</organism>
<dbReference type="Pfam" id="PF18701">
    <property type="entry name" value="DUF5641"/>
    <property type="match status" value="1"/>
</dbReference>
<feature type="compositionally biased region" description="Low complexity" evidence="1">
    <location>
        <begin position="60"/>
        <end position="70"/>
    </location>
</feature>
<dbReference type="Gene3D" id="3.30.70.270">
    <property type="match status" value="1"/>
</dbReference>
<evidence type="ECO:0000259" key="2">
    <source>
        <dbReference type="PROSITE" id="PS50994"/>
    </source>
</evidence>
<dbReference type="GO" id="GO:0006259">
    <property type="term" value="P:DNA metabolic process"/>
    <property type="evidence" value="ECO:0007669"/>
    <property type="project" value="UniProtKB-ARBA"/>
</dbReference>
<dbReference type="InterPro" id="IPR008042">
    <property type="entry name" value="Retrotrans_Pao"/>
</dbReference>
<dbReference type="EMBL" id="JAMKFB020000562">
    <property type="protein sequence ID" value="KAL0148952.1"/>
    <property type="molecule type" value="Genomic_DNA"/>
</dbReference>
<evidence type="ECO:0000313" key="3">
    <source>
        <dbReference type="EMBL" id="KAL0148952.1"/>
    </source>
</evidence>
<dbReference type="Gene3D" id="3.30.420.10">
    <property type="entry name" value="Ribonuclease H-like superfamily/Ribonuclease H"/>
    <property type="match status" value="1"/>
</dbReference>
<dbReference type="InterPro" id="IPR036397">
    <property type="entry name" value="RNaseH_sf"/>
</dbReference>
<feature type="domain" description="Integrase catalytic" evidence="2">
    <location>
        <begin position="1607"/>
        <end position="1795"/>
    </location>
</feature>
<dbReference type="SUPFAM" id="SSF53098">
    <property type="entry name" value="Ribonuclease H-like"/>
    <property type="match status" value="1"/>
</dbReference>
<dbReference type="InterPro" id="IPR040676">
    <property type="entry name" value="DUF5641"/>
</dbReference>
<evidence type="ECO:0000256" key="1">
    <source>
        <dbReference type="SAM" id="MobiDB-lite"/>
    </source>
</evidence>
<feature type="region of interest" description="Disordered" evidence="1">
    <location>
        <begin position="147"/>
        <end position="175"/>
    </location>
</feature>
<dbReference type="Gene3D" id="3.10.10.10">
    <property type="entry name" value="HIV Type 1 Reverse Transcriptase, subunit A, domain 1"/>
    <property type="match status" value="1"/>
</dbReference>
<sequence>MTSRSEPDPPVVRPRRQLRPPARLADYQVHGSGFVERVPSTTRLNEAGMEAAAPISENASRSSSPKSQPSYADDLVLRDVWPEPFGYVSPEYDERHLQVQQLSDLKSMWIEMKRDNEELHSHILPEILSALQGLKAENASLKQEIQQFSSSVETPRRPVTPVPAPRTRVPPSVCSRRSSAAYADAVPPSRSAKCEQLTRQMGDLTLSPRVPHADESHRTPPQSSYAYSAQAAEQYDTTTPYPRRSHPQRGREFSPPSRTQSVPRMEMLHAQEQRYRGPKPTIPSLTAADPRQFSRLRMALENLLPPDASERFKYQILTDHLELEEALLVADSYCNSVRPYTDTMQALVKMYGQPHKLVLRSITEVLEGPNLKPGDVKAFKLFALRVRSLVSMLEQLGLEGVAELECGSHVSRLQGKLPHELQISFKRYIHPSRITVPTLLNFANWLEYELQVQDDTAKSVMYAPPLPTRKREGRHDTKPSGRSTSILLGAEKPAADSERRTSAPESRPTSARYREKLRAYCPYCDNASHFLNGCPNFKELTKEQKEAWIRKNNRCWRCGRNHHASRCTLKALCKTCNRKHLLILHDLNERAVSTSETEPKENSCLVSTTKGILYADRSVGSRRVLLKVSKVIIANGDASMETYVVLDDGSERTILLHTAAQQLKLMGQPEDLILRTVRQDQQILHGAAVSFTVSPVSHPHKKYLIQRAFTAERLGLAEHTYPVASLQKRYRHLAGLPLQQMDRVQPVLLIGSDCPHLIMPVEPVRLGPPGGPAAVKTRLGWTLQGPTHEVRREINTHQCFFTSVLPNTDLFAHVERLWQMDVIPYRSDRVVTRSKLDQEAISLLQEKTVRVEVQGTMRYATPLLRMQSMPCLTMPKEAVLPQLRSVERRLLKNPEQASAYQAEITRLKEAGYVAKLDPKEVDSSTESWFIPHHMVQHNNKNRVVYNCSFQFEGHSLNEFLLPGPTLGPSLLAVLLRFREHPIAISSDIRGMFHQVRLLPSDMPLLRFLWRDLVPERPPDVYQWQVLPFGTTCSPCCATYALQKHVMDHSQPGDQLREVIERSFYVDNCLRSLHSAQEAKELVDQLCALLATGGFELRQWASNCPSAITHLPAESRSSTCDLWLSQGQQDVHESTLGLQWHCQSDALRYKHRAKHSSPVTMRQIYRVLASQYDPLGYLIPYITRAKILVQRLWDKKRDWDDPQLPKDLLTSWHEWEEELSGLEEISLSRCYSRSQKDHPSCKYDVHVFCDASEQAYGSVAYLRIEHEEGQVEVAFIAARSRVAPRKQQSIPRLELCAALSGSQLSHLLTSELTIPINSTILWSDSTTVLTWLTSSSCRYKVFVGTRVAEIQEMTASAVWRYVRSSDNLADDITRGKSLRDLSEESRWSQGPTFLKLPPDSWPEQPPLPFEEPSCELRQSSFSGLVTTTTPLVKLQHYDTLAGYLNACGQELHRAAYTSSADLQRDVQQAVLRQAQAESFPDELRLLKSGKPVSSTSRLITLSPELDAVTGLIRVGGRLRHCEVLEADAVHPAVLDPRHPITALIVKDYDERLLHPGAERLFAEIRRTYWILRGCEAVRRHQCQCTECRKWRGCPEVPLMADLPLTRQRYFRPAFYSTGMDCFGPYLVKIGRRNEKRWGIVFKCMTTRATHLDLLTSLDSDSFLMALRQFIARRGKPYELLCDQGTNFNFKGGERELNDAFAALQDELKSHLANQQIKFTYNPPSAPHFGGCWEREIRSIKAALRVTIGAQTVTEEVLRTVLIEVEGILNSKPLGYTSSDVADLDPITPYCFLIGRRDASLPQVIYQESEMLSRRRWRHSQLLAEHFWKHFLKHYLPDLQTRQKWKTEKRTLEIGDVVLIIDPQLPRALWPVGRVTQVFPGADGRVRTASVDVKGKTYTRTVARLIQLPALPEDD</sequence>
<dbReference type="Proteomes" id="UP001529510">
    <property type="component" value="Unassembled WGS sequence"/>
</dbReference>
<feature type="region of interest" description="Disordered" evidence="1">
    <location>
        <begin position="205"/>
        <end position="263"/>
    </location>
</feature>
<dbReference type="PANTHER" id="PTHR47331">
    <property type="entry name" value="PHD-TYPE DOMAIN-CONTAINING PROTEIN"/>
    <property type="match status" value="1"/>
</dbReference>
<dbReference type="Pfam" id="PF05380">
    <property type="entry name" value="Peptidase_A17"/>
    <property type="match status" value="1"/>
</dbReference>
<accession>A0ABD0MFY0</accession>
<name>A0ABD0MFY0_CIRMR</name>
<reference evidence="3 4" key="1">
    <citation type="submission" date="2024-05" db="EMBL/GenBank/DDBJ databases">
        <title>Genome sequencing and assembly of Indian major carp, Cirrhinus mrigala (Hamilton, 1822).</title>
        <authorList>
            <person name="Mohindra V."/>
            <person name="Chowdhury L.M."/>
            <person name="Lal K."/>
            <person name="Jena J.K."/>
        </authorList>
    </citation>
    <scope>NUCLEOTIDE SEQUENCE [LARGE SCALE GENOMIC DNA]</scope>
    <source>
        <strain evidence="3">CM1030</strain>
        <tissue evidence="3">Blood</tissue>
    </source>
</reference>
<dbReference type="InterPro" id="IPR012337">
    <property type="entry name" value="RNaseH-like_sf"/>
</dbReference>
<protein>
    <recommendedName>
        <fullName evidence="2">Integrase catalytic domain-containing protein</fullName>
    </recommendedName>
</protein>
<proteinExistence type="predicted"/>
<dbReference type="PROSITE" id="PS50994">
    <property type="entry name" value="INTEGRASE"/>
    <property type="match status" value="1"/>
</dbReference>
<gene>
    <name evidence="3" type="ORF">M9458_055756</name>
</gene>
<dbReference type="InterPro" id="IPR043502">
    <property type="entry name" value="DNA/RNA_pol_sf"/>
</dbReference>
<feature type="region of interest" description="Disordered" evidence="1">
    <location>
        <begin position="462"/>
        <end position="510"/>
    </location>
</feature>
<dbReference type="PANTHER" id="PTHR47331:SF5">
    <property type="entry name" value="RIBONUCLEASE H"/>
    <property type="match status" value="1"/>
</dbReference>
<dbReference type="SUPFAM" id="SSF56672">
    <property type="entry name" value="DNA/RNA polymerases"/>
    <property type="match status" value="1"/>
</dbReference>
<feature type="compositionally biased region" description="Low complexity" evidence="1">
    <location>
        <begin position="165"/>
        <end position="175"/>
    </location>
</feature>
<feature type="compositionally biased region" description="Basic and acidic residues" evidence="1">
    <location>
        <begin position="469"/>
        <end position="479"/>
    </location>
</feature>
<keyword evidence="4" id="KW-1185">Reference proteome</keyword>
<feature type="compositionally biased region" description="Low complexity" evidence="1">
    <location>
        <begin position="222"/>
        <end position="235"/>
    </location>
</feature>
<comment type="caution">
    <text evidence="3">The sequence shown here is derived from an EMBL/GenBank/DDBJ whole genome shotgun (WGS) entry which is preliminary data.</text>
</comment>
<dbReference type="InterPro" id="IPR001584">
    <property type="entry name" value="Integrase_cat-core"/>
</dbReference>